<dbReference type="EMBL" id="CP003072">
    <property type="protein sequence ID" value="AGA88858.1"/>
    <property type="molecule type" value="Genomic_DNA"/>
</dbReference>
<dbReference type="SUPFAM" id="SSF52540">
    <property type="entry name" value="P-loop containing nucleoside triphosphate hydrolases"/>
    <property type="match status" value="1"/>
</dbReference>
<dbReference type="InterPro" id="IPR027417">
    <property type="entry name" value="P-loop_NTPase"/>
</dbReference>
<sequence>MRRIAFVQQKGGVGKTSLAIHSACTLAFMGHKTLLVDMDPQGSILAWYEQASSLPEKLTVSVCENARDLDDLSGYSYVIIDTPGRLSAAVLPHCEAVVLPVAPSPLDIWAVADSVQLVKDFRATHPSLKAALMVNRMQPNTRLSREVFDVIKGYELPLIPKPVGQRTAYATSLAQGGFEKSEEMQEFAKNLIKLSK</sequence>
<dbReference type="PIRSF" id="PIRSF009320">
    <property type="entry name" value="Nuc_binding_HP_1000"/>
    <property type="match status" value="1"/>
</dbReference>
<accession>L0GQ19</accession>
<keyword evidence="2" id="KW-0614">Plasmid</keyword>
<dbReference type="PANTHER" id="PTHR13696:SF99">
    <property type="entry name" value="COBYRINIC ACID AC-DIAMIDE SYNTHASE"/>
    <property type="match status" value="1"/>
</dbReference>
<dbReference type="RefSeq" id="WP_015279008.1">
    <property type="nucleotide sequence ID" value="NC_019937.1"/>
</dbReference>
<dbReference type="PANTHER" id="PTHR13696">
    <property type="entry name" value="P-LOOP CONTAINING NUCLEOSIDE TRIPHOSPHATE HYDROLASE"/>
    <property type="match status" value="1"/>
</dbReference>
<dbReference type="PATRIC" id="fig|644801.3.peg.4288"/>
<reference evidence="2 3" key="1">
    <citation type="submission" date="2011-10" db="EMBL/GenBank/DDBJ databases">
        <title>Complete sequence of plasmid 1 of Pseudomonas stutzeri RCH2.</title>
        <authorList>
            <consortium name="US DOE Joint Genome Institute"/>
            <person name="Lucas S."/>
            <person name="Han J."/>
            <person name="Lapidus A."/>
            <person name="Cheng J.-F."/>
            <person name="Goodwin L."/>
            <person name="Pitluck S."/>
            <person name="Peters L."/>
            <person name="Ovchinnikova G."/>
            <person name="Zeytun A."/>
            <person name="Lu M."/>
            <person name="Detter J.C."/>
            <person name="Han C."/>
            <person name="Tapia R."/>
            <person name="Land M."/>
            <person name="Hauser L."/>
            <person name="Kyrpides N."/>
            <person name="Ivanova N."/>
            <person name="Pagani I."/>
            <person name="Chakraborty R."/>
            <person name="Arkin A."/>
            <person name="Dehal P."/>
            <person name="Wall J."/>
            <person name="Hazen T."/>
            <person name="Woyke T."/>
        </authorList>
    </citation>
    <scope>NUCLEOTIDE SEQUENCE [LARGE SCALE GENOMIC DNA]</scope>
    <source>
        <strain evidence="2 3">RCH2</strain>
        <plasmid evidence="3">Plasmid pPSEST01</plasmid>
    </source>
</reference>
<dbReference type="Gene3D" id="3.40.50.300">
    <property type="entry name" value="P-loop containing nucleotide triphosphate hydrolases"/>
    <property type="match status" value="1"/>
</dbReference>
<protein>
    <submittedName>
        <fullName evidence="2">ATPase involved in chromosome partitioning</fullName>
    </submittedName>
</protein>
<name>L0GQ19_STUST</name>
<evidence type="ECO:0000259" key="1">
    <source>
        <dbReference type="Pfam" id="PF01656"/>
    </source>
</evidence>
<organism evidence="2 3">
    <name type="scientific">Stutzerimonas stutzeri RCH2</name>
    <dbReference type="NCBI Taxonomy" id="644801"/>
    <lineage>
        <taxon>Bacteria</taxon>
        <taxon>Pseudomonadati</taxon>
        <taxon>Pseudomonadota</taxon>
        <taxon>Gammaproteobacteria</taxon>
        <taxon>Pseudomonadales</taxon>
        <taxon>Pseudomonadaceae</taxon>
        <taxon>Stutzerimonas</taxon>
    </lineage>
</organism>
<gene>
    <name evidence="2" type="ORF">Psest_4391</name>
</gene>
<dbReference type="CDD" id="cd02042">
    <property type="entry name" value="ParAB_family"/>
    <property type="match status" value="1"/>
</dbReference>
<evidence type="ECO:0000313" key="2">
    <source>
        <dbReference type="EMBL" id="AGA88858.1"/>
    </source>
</evidence>
<dbReference type="AlphaFoldDB" id="L0GQ19"/>
<proteinExistence type="predicted"/>
<dbReference type="Pfam" id="PF01656">
    <property type="entry name" value="CbiA"/>
    <property type="match status" value="1"/>
</dbReference>
<dbReference type="InterPro" id="IPR050678">
    <property type="entry name" value="DNA_Partitioning_ATPase"/>
</dbReference>
<dbReference type="InterPro" id="IPR002586">
    <property type="entry name" value="CobQ/CobB/MinD/ParA_Nub-bd_dom"/>
</dbReference>
<dbReference type="HOGENOM" id="CLU_037612_5_3_6"/>
<dbReference type="KEGG" id="psh:Psest_4391"/>
<feature type="domain" description="CobQ/CobB/MinD/ParA nucleotide binding" evidence="1">
    <location>
        <begin position="4"/>
        <end position="174"/>
    </location>
</feature>
<evidence type="ECO:0000313" key="3">
    <source>
        <dbReference type="Proteomes" id="UP000010820"/>
    </source>
</evidence>
<dbReference type="Proteomes" id="UP000010820">
    <property type="component" value="Plasmid pPSEST01"/>
</dbReference>
<geneLocation type="plasmid" evidence="2 3">
    <name>pPSEST01</name>
</geneLocation>